<feature type="domain" description="DUF659" evidence="1">
    <location>
        <begin position="1"/>
        <end position="78"/>
    </location>
</feature>
<dbReference type="InterPro" id="IPR008906">
    <property type="entry name" value="HATC_C_dom"/>
</dbReference>
<dbReference type="PANTHER" id="PTHR32166">
    <property type="entry name" value="OSJNBA0013A04.12 PROTEIN"/>
    <property type="match status" value="1"/>
</dbReference>
<gene>
    <name evidence="3" type="ORF">Dsin_030377</name>
</gene>
<dbReference type="EMBL" id="JANJYJ010000010">
    <property type="protein sequence ID" value="KAK3183091.1"/>
    <property type="molecule type" value="Genomic_DNA"/>
</dbReference>
<dbReference type="InterPro" id="IPR007021">
    <property type="entry name" value="DUF659"/>
</dbReference>
<organism evidence="3 4">
    <name type="scientific">Dipteronia sinensis</name>
    <dbReference type="NCBI Taxonomy" id="43782"/>
    <lineage>
        <taxon>Eukaryota</taxon>
        <taxon>Viridiplantae</taxon>
        <taxon>Streptophyta</taxon>
        <taxon>Embryophyta</taxon>
        <taxon>Tracheophyta</taxon>
        <taxon>Spermatophyta</taxon>
        <taxon>Magnoliopsida</taxon>
        <taxon>eudicotyledons</taxon>
        <taxon>Gunneridae</taxon>
        <taxon>Pentapetalae</taxon>
        <taxon>rosids</taxon>
        <taxon>malvids</taxon>
        <taxon>Sapindales</taxon>
        <taxon>Sapindaceae</taxon>
        <taxon>Hippocastanoideae</taxon>
        <taxon>Acereae</taxon>
        <taxon>Dipteronia</taxon>
    </lineage>
</organism>
<dbReference type="InterPro" id="IPR012337">
    <property type="entry name" value="RNaseH-like_sf"/>
</dbReference>
<dbReference type="Pfam" id="PF05699">
    <property type="entry name" value="Dimer_Tnp_hAT"/>
    <property type="match status" value="1"/>
</dbReference>
<proteinExistence type="predicted"/>
<accession>A0AAE0DQZ5</accession>
<dbReference type="Proteomes" id="UP001281410">
    <property type="component" value="Unassembled WGS sequence"/>
</dbReference>
<dbReference type="SUPFAM" id="SSF53098">
    <property type="entry name" value="Ribonuclease H-like"/>
    <property type="match status" value="1"/>
</dbReference>
<evidence type="ECO:0000259" key="2">
    <source>
        <dbReference type="Pfam" id="PF05699"/>
    </source>
</evidence>
<evidence type="ECO:0000313" key="4">
    <source>
        <dbReference type="Proteomes" id="UP001281410"/>
    </source>
</evidence>
<dbReference type="PANTHER" id="PTHR32166:SF81">
    <property type="entry name" value="OS06G0658400 PROTEIN"/>
    <property type="match status" value="1"/>
</dbReference>
<dbReference type="Pfam" id="PF04937">
    <property type="entry name" value="DUF659"/>
    <property type="match status" value="1"/>
</dbReference>
<evidence type="ECO:0000259" key="1">
    <source>
        <dbReference type="Pfam" id="PF04937"/>
    </source>
</evidence>
<protein>
    <recommendedName>
        <fullName evidence="5">HAT C-terminal dimerisation domain-containing protein</fullName>
    </recommendedName>
</protein>
<name>A0AAE0DQZ5_9ROSI</name>
<sequence>MFLKAINCEGKVKDKFFISNLLIKSIREIGPQNVVQGITDNAPVCKAAGLLVESIFPHIFWTPCVVHSLNLALKRIFSPSTHLRFYSDQWLEEVPGVLLHTKTLRLQRKEKKCLQRYFPNDSERRQVSEEYADFASCYADFSGSDSMNDRSLMGPVKLWINHGASTPTLQSMALKLLGQPCPSSCCERNWRTYNFIHSVKRNKITPQRAEDLVFVHNNLRLLSRRSQTYNEGVSHLWDVRGDGFDSMDMENAGILKIANLSLDEPELEAKLFRSVDNVNDDE</sequence>
<comment type="caution">
    <text evidence="3">The sequence shown here is derived from an EMBL/GenBank/DDBJ whole genome shotgun (WGS) entry which is preliminary data.</text>
</comment>
<reference evidence="3" key="1">
    <citation type="journal article" date="2023" name="Plant J.">
        <title>Genome sequences and population genomics provide insights into the demographic history, inbreeding, and mutation load of two 'living fossil' tree species of Dipteronia.</title>
        <authorList>
            <person name="Feng Y."/>
            <person name="Comes H.P."/>
            <person name="Chen J."/>
            <person name="Zhu S."/>
            <person name="Lu R."/>
            <person name="Zhang X."/>
            <person name="Li P."/>
            <person name="Qiu J."/>
            <person name="Olsen K.M."/>
            <person name="Qiu Y."/>
        </authorList>
    </citation>
    <scope>NUCLEOTIDE SEQUENCE</scope>
    <source>
        <strain evidence="3">NBL</strain>
    </source>
</reference>
<evidence type="ECO:0000313" key="3">
    <source>
        <dbReference type="EMBL" id="KAK3183091.1"/>
    </source>
</evidence>
<keyword evidence="4" id="KW-1185">Reference proteome</keyword>
<feature type="domain" description="HAT C-terminal dimerisation" evidence="2">
    <location>
        <begin position="146"/>
        <end position="219"/>
    </location>
</feature>
<dbReference type="AlphaFoldDB" id="A0AAE0DQZ5"/>
<evidence type="ECO:0008006" key="5">
    <source>
        <dbReference type="Google" id="ProtNLM"/>
    </source>
</evidence>
<dbReference type="GO" id="GO:0046983">
    <property type="term" value="F:protein dimerization activity"/>
    <property type="evidence" value="ECO:0007669"/>
    <property type="project" value="InterPro"/>
</dbReference>